<evidence type="ECO:0000313" key="1">
    <source>
        <dbReference type="EMBL" id="ART63788.1"/>
    </source>
</evidence>
<accession>A0A240UQN1</accession>
<proteinExistence type="predicted"/>
<name>A0A240UQN1_9GAMM</name>
<keyword evidence="2" id="KW-1185">Reference proteome</keyword>
<sequence>MAATIELLKHKSDTTDTTIIAGLFGSGDNDRHIRQGRQGICRHSPARKADVMNLMGAAA</sequence>
<protein>
    <submittedName>
        <fullName evidence="1">Uncharacterized protein</fullName>
    </submittedName>
</protein>
<dbReference type="AlphaFoldDB" id="A0A240UQN1"/>
<gene>
    <name evidence="1" type="ORF">B9H00_12585</name>
</gene>
<dbReference type="Proteomes" id="UP000194457">
    <property type="component" value="Chromosome"/>
</dbReference>
<reference evidence="1 2" key="1">
    <citation type="submission" date="2017-05" db="EMBL/GenBank/DDBJ databases">
        <authorList>
            <person name="Song R."/>
            <person name="Chenine A.L."/>
            <person name="Ruprecht R.M."/>
        </authorList>
    </citation>
    <scope>NUCLEOTIDE SEQUENCE [LARGE SCALE GENOMIC DNA]</scope>
    <source>
        <strain evidence="1">SW32</strain>
    </source>
</reference>
<evidence type="ECO:0000313" key="2">
    <source>
        <dbReference type="Proteomes" id="UP000194457"/>
    </source>
</evidence>
<organism evidence="1 2">
    <name type="scientific">Kushneria marisflavi</name>
    <dbReference type="NCBI Taxonomy" id="157779"/>
    <lineage>
        <taxon>Bacteria</taxon>
        <taxon>Pseudomonadati</taxon>
        <taxon>Pseudomonadota</taxon>
        <taxon>Gammaproteobacteria</taxon>
        <taxon>Oceanospirillales</taxon>
        <taxon>Halomonadaceae</taxon>
        <taxon>Kushneria</taxon>
    </lineage>
</organism>
<dbReference type="EMBL" id="CP021358">
    <property type="protein sequence ID" value="ART63788.1"/>
    <property type="molecule type" value="Genomic_DNA"/>
</dbReference>
<dbReference type="KEGG" id="kma:B9H00_12585"/>